<keyword evidence="7" id="KW-0012">Acyltransferase</keyword>
<keyword evidence="2" id="KW-0444">Lipid biosynthesis</keyword>
<dbReference type="GO" id="GO:0005829">
    <property type="term" value="C:cytosol"/>
    <property type="evidence" value="ECO:0007669"/>
    <property type="project" value="TreeGrafter"/>
</dbReference>
<dbReference type="InterPro" id="IPR018201">
    <property type="entry name" value="Ketoacyl_synth_AS"/>
</dbReference>
<dbReference type="PANTHER" id="PTHR11712">
    <property type="entry name" value="POLYKETIDE SYNTHASE-RELATED"/>
    <property type="match status" value="1"/>
</dbReference>
<dbReference type="SUPFAM" id="SSF53901">
    <property type="entry name" value="Thiolase-like"/>
    <property type="match status" value="2"/>
</dbReference>
<dbReference type="NCBIfam" id="NF005589">
    <property type="entry name" value="PRK07314.1"/>
    <property type="match status" value="1"/>
</dbReference>
<evidence type="ECO:0000256" key="5">
    <source>
        <dbReference type="ARBA" id="ARBA00023098"/>
    </source>
</evidence>
<dbReference type="InterPro" id="IPR014030">
    <property type="entry name" value="Ketoacyl_synth_N"/>
</dbReference>
<accession>A0A381UXG1</accession>
<dbReference type="InterPro" id="IPR014031">
    <property type="entry name" value="Ketoacyl_synth_C"/>
</dbReference>
<keyword evidence="3" id="KW-0808">Transferase</keyword>
<dbReference type="NCBIfam" id="NF004970">
    <property type="entry name" value="PRK06333.1"/>
    <property type="match status" value="1"/>
</dbReference>
<dbReference type="AlphaFoldDB" id="A0A381UXG1"/>
<evidence type="ECO:0000256" key="6">
    <source>
        <dbReference type="ARBA" id="ARBA00023160"/>
    </source>
</evidence>
<evidence type="ECO:0000256" key="4">
    <source>
        <dbReference type="ARBA" id="ARBA00022832"/>
    </source>
</evidence>
<dbReference type="Pfam" id="PF02801">
    <property type="entry name" value="Ketoacyl-synt_C"/>
    <property type="match status" value="1"/>
</dbReference>
<dbReference type="Pfam" id="PF00109">
    <property type="entry name" value="ketoacyl-synt"/>
    <property type="match status" value="1"/>
</dbReference>
<evidence type="ECO:0000256" key="1">
    <source>
        <dbReference type="ARBA" id="ARBA00008467"/>
    </source>
</evidence>
<dbReference type="PANTHER" id="PTHR11712:SF336">
    <property type="entry name" value="3-OXOACYL-[ACYL-CARRIER-PROTEIN] SYNTHASE, MITOCHONDRIAL"/>
    <property type="match status" value="1"/>
</dbReference>
<dbReference type="SMART" id="SM00825">
    <property type="entry name" value="PKS_KS"/>
    <property type="match status" value="1"/>
</dbReference>
<dbReference type="NCBIfam" id="TIGR03150">
    <property type="entry name" value="fabF"/>
    <property type="match status" value="1"/>
</dbReference>
<dbReference type="PIRSF" id="PIRSF000447">
    <property type="entry name" value="KAS_II"/>
    <property type="match status" value="1"/>
</dbReference>
<organism evidence="9">
    <name type="scientific">marine metagenome</name>
    <dbReference type="NCBI Taxonomy" id="408172"/>
    <lineage>
        <taxon>unclassified sequences</taxon>
        <taxon>metagenomes</taxon>
        <taxon>ecological metagenomes</taxon>
    </lineage>
</organism>
<dbReference type="PROSITE" id="PS52004">
    <property type="entry name" value="KS3_2"/>
    <property type="match status" value="1"/>
</dbReference>
<keyword evidence="6" id="KW-0275">Fatty acid biosynthesis</keyword>
<dbReference type="EMBL" id="UINC01007344">
    <property type="protein sequence ID" value="SVA32800.1"/>
    <property type="molecule type" value="Genomic_DNA"/>
</dbReference>
<dbReference type="InterPro" id="IPR017568">
    <property type="entry name" value="3-oxoacyl-ACP_synth-2"/>
</dbReference>
<gene>
    <name evidence="9" type="ORF">METZ01_LOCUS85654</name>
</gene>
<comment type="similarity">
    <text evidence="1">Belongs to the thiolase-like superfamily. Beta-ketoacyl-ACP synthases family.</text>
</comment>
<evidence type="ECO:0000256" key="7">
    <source>
        <dbReference type="ARBA" id="ARBA00023315"/>
    </source>
</evidence>
<evidence type="ECO:0000259" key="8">
    <source>
        <dbReference type="PROSITE" id="PS52004"/>
    </source>
</evidence>
<keyword evidence="5" id="KW-0443">Lipid metabolism</keyword>
<sequence>MTREKIVITGLGAIAPNGNNIKDYWDNIVAGVSGIGSISYFDTSNHRVSIAGELSDFQPETVLDPKEIRKLDPFSVYAIVATDEAIRMAGIDTESLNLDRIGVSIGTGVGGIQTMEDQHSALENRGPRRVSPQFVPKMIANIAGGHLSIRWGFRGPNQTITSACASATDAIGIAMRIIMAGDADIMITGGTEASVTPLTIAGFANMRALSTSCDEPEKASRPFDLNRDGFVLGEGAGILVLETEKHAKNRGATILAELAGYGSTDDAFHITQPAEGGEGAKAAMKRAIQDACLEPGNIDYINAHGTSTPFNDRNESIAIESLFGEHAQKLKVSSTKSMTGHLLGAAGGIEAIVSVMAIQDQLIPPTINYETPDPDCKLDYVPNQAQEHNVNGVLSNTFGFGGHNAVICIRKYE</sequence>
<reference evidence="9" key="1">
    <citation type="submission" date="2018-05" db="EMBL/GenBank/DDBJ databases">
        <authorList>
            <person name="Lanie J.A."/>
            <person name="Ng W.-L."/>
            <person name="Kazmierczak K.M."/>
            <person name="Andrzejewski T.M."/>
            <person name="Davidsen T.M."/>
            <person name="Wayne K.J."/>
            <person name="Tettelin H."/>
            <person name="Glass J.I."/>
            <person name="Rusch D."/>
            <person name="Podicherti R."/>
            <person name="Tsui H.-C.T."/>
            <person name="Winkler M.E."/>
        </authorList>
    </citation>
    <scope>NUCLEOTIDE SEQUENCE</scope>
</reference>
<dbReference type="CDD" id="cd00834">
    <property type="entry name" value="KAS_I_II"/>
    <property type="match status" value="1"/>
</dbReference>
<dbReference type="GO" id="GO:0004315">
    <property type="term" value="F:3-oxoacyl-[acyl-carrier-protein] synthase activity"/>
    <property type="evidence" value="ECO:0007669"/>
    <property type="project" value="InterPro"/>
</dbReference>
<dbReference type="InterPro" id="IPR000794">
    <property type="entry name" value="Beta-ketoacyl_synthase"/>
</dbReference>
<dbReference type="InterPro" id="IPR016039">
    <property type="entry name" value="Thiolase-like"/>
</dbReference>
<dbReference type="InterPro" id="IPR020841">
    <property type="entry name" value="PKS_Beta-ketoAc_synthase_dom"/>
</dbReference>
<evidence type="ECO:0000313" key="9">
    <source>
        <dbReference type="EMBL" id="SVA32800.1"/>
    </source>
</evidence>
<evidence type="ECO:0000256" key="3">
    <source>
        <dbReference type="ARBA" id="ARBA00022679"/>
    </source>
</evidence>
<dbReference type="FunFam" id="3.40.47.10:FF:000009">
    <property type="entry name" value="3-oxoacyl-[acyl-carrier-protein] synthase 2"/>
    <property type="match status" value="1"/>
</dbReference>
<dbReference type="GO" id="GO:0006633">
    <property type="term" value="P:fatty acid biosynthetic process"/>
    <property type="evidence" value="ECO:0007669"/>
    <property type="project" value="UniProtKB-KW"/>
</dbReference>
<keyword evidence="4" id="KW-0276">Fatty acid metabolism</keyword>
<protein>
    <recommendedName>
        <fullName evidence="8">Ketosynthase family 3 (KS3) domain-containing protein</fullName>
    </recommendedName>
</protein>
<dbReference type="Gene3D" id="3.40.47.10">
    <property type="match status" value="1"/>
</dbReference>
<name>A0A381UXG1_9ZZZZ</name>
<proteinExistence type="inferred from homology"/>
<dbReference type="PROSITE" id="PS00606">
    <property type="entry name" value="KS3_1"/>
    <property type="match status" value="1"/>
</dbReference>
<evidence type="ECO:0000256" key="2">
    <source>
        <dbReference type="ARBA" id="ARBA00022516"/>
    </source>
</evidence>
<feature type="domain" description="Ketosynthase family 3 (KS3)" evidence="8">
    <location>
        <begin position="3"/>
        <end position="411"/>
    </location>
</feature>